<organism evidence="1 2">
    <name type="scientific">Lactuca sativa</name>
    <name type="common">Garden lettuce</name>
    <dbReference type="NCBI Taxonomy" id="4236"/>
    <lineage>
        <taxon>Eukaryota</taxon>
        <taxon>Viridiplantae</taxon>
        <taxon>Streptophyta</taxon>
        <taxon>Embryophyta</taxon>
        <taxon>Tracheophyta</taxon>
        <taxon>Spermatophyta</taxon>
        <taxon>Magnoliopsida</taxon>
        <taxon>eudicotyledons</taxon>
        <taxon>Gunneridae</taxon>
        <taxon>Pentapetalae</taxon>
        <taxon>asterids</taxon>
        <taxon>campanulids</taxon>
        <taxon>Asterales</taxon>
        <taxon>Asteraceae</taxon>
        <taxon>Cichorioideae</taxon>
        <taxon>Cichorieae</taxon>
        <taxon>Lactucinae</taxon>
        <taxon>Lactuca</taxon>
    </lineage>
</organism>
<evidence type="ECO:0008006" key="3">
    <source>
        <dbReference type="Google" id="ProtNLM"/>
    </source>
</evidence>
<keyword evidence="2" id="KW-1185">Reference proteome</keyword>
<evidence type="ECO:0000313" key="1">
    <source>
        <dbReference type="EMBL" id="KAJ0220269.1"/>
    </source>
</evidence>
<accession>A0A9R1XP98</accession>
<dbReference type="EMBL" id="NBSK02000002">
    <property type="protein sequence ID" value="KAJ0220269.1"/>
    <property type="molecule type" value="Genomic_DNA"/>
</dbReference>
<evidence type="ECO:0000313" key="2">
    <source>
        <dbReference type="Proteomes" id="UP000235145"/>
    </source>
</evidence>
<sequence>MELLSLSSTLVLKEHPKVINVDWICLLIFNIDATKNHKLSGISTIVDLCKVVQLILTLSVSTATTWKGFPVMKIFKNRLRNKMSDDFLANNFVVYIEREIVENIYSESVTDEFKDLKGRHTELQLLF</sequence>
<comment type="caution">
    <text evidence="1">The sequence shown here is derived from an EMBL/GenBank/DDBJ whole genome shotgun (WGS) entry which is preliminary data.</text>
</comment>
<dbReference type="PANTHER" id="PTHR45749:SF37">
    <property type="entry name" value="OS05G0311600 PROTEIN"/>
    <property type="match status" value="1"/>
</dbReference>
<gene>
    <name evidence="1" type="ORF">LSAT_V11C200075000</name>
</gene>
<dbReference type="Proteomes" id="UP000235145">
    <property type="component" value="Unassembled WGS sequence"/>
</dbReference>
<dbReference type="PANTHER" id="PTHR45749">
    <property type="match status" value="1"/>
</dbReference>
<dbReference type="AlphaFoldDB" id="A0A9R1XP98"/>
<protein>
    <recommendedName>
        <fullName evidence="3">HAT C-terminal dimerisation domain-containing protein</fullName>
    </recommendedName>
</protein>
<proteinExistence type="predicted"/>
<reference evidence="1 2" key="1">
    <citation type="journal article" date="2017" name="Nat. Commun.">
        <title>Genome assembly with in vitro proximity ligation data and whole-genome triplication in lettuce.</title>
        <authorList>
            <person name="Reyes-Chin-Wo S."/>
            <person name="Wang Z."/>
            <person name="Yang X."/>
            <person name="Kozik A."/>
            <person name="Arikit S."/>
            <person name="Song C."/>
            <person name="Xia L."/>
            <person name="Froenicke L."/>
            <person name="Lavelle D.O."/>
            <person name="Truco M.J."/>
            <person name="Xia R."/>
            <person name="Zhu S."/>
            <person name="Xu C."/>
            <person name="Xu H."/>
            <person name="Xu X."/>
            <person name="Cox K."/>
            <person name="Korf I."/>
            <person name="Meyers B.C."/>
            <person name="Michelmore R.W."/>
        </authorList>
    </citation>
    <scope>NUCLEOTIDE SEQUENCE [LARGE SCALE GENOMIC DNA]</scope>
    <source>
        <strain evidence="2">cv. Salinas</strain>
        <tissue evidence="1">Seedlings</tissue>
    </source>
</reference>
<name>A0A9R1XP98_LACSA</name>